<keyword evidence="7 11" id="KW-1133">Transmembrane helix</keyword>
<name>A0A1M2VRI9_TRAPU</name>
<feature type="compositionally biased region" description="Basic and acidic residues" evidence="10">
    <location>
        <begin position="295"/>
        <end position="305"/>
    </location>
</feature>
<comment type="function">
    <text evidence="1">Golgi membrane protein involved in vesicular trafficking and spindle migration.</text>
</comment>
<accession>A0A1M2VRI9</accession>
<protein>
    <recommendedName>
        <fullName evidence="4">Golgi apparatus membrane protein TVP38</fullName>
    </recommendedName>
    <alternativeName>
        <fullName evidence="5">Golgi apparatus membrane protein tvp38</fullName>
    </alternativeName>
</protein>
<evidence type="ECO:0000256" key="11">
    <source>
        <dbReference type="SAM" id="Phobius"/>
    </source>
</evidence>
<evidence type="ECO:0000256" key="5">
    <source>
        <dbReference type="ARBA" id="ARBA00020673"/>
    </source>
</evidence>
<keyword evidence="9 11" id="KW-0472">Membrane</keyword>
<evidence type="ECO:0000256" key="10">
    <source>
        <dbReference type="SAM" id="MobiDB-lite"/>
    </source>
</evidence>
<dbReference type="PANTHER" id="PTHR47549">
    <property type="entry name" value="GOLGI APPARATUS MEMBRANE PROTEIN TVP38-RELATED"/>
    <property type="match status" value="1"/>
</dbReference>
<dbReference type="STRING" id="154538.A0A1M2VRI9"/>
<dbReference type="InterPro" id="IPR032816">
    <property type="entry name" value="VTT_dom"/>
</dbReference>
<feature type="region of interest" description="Disordered" evidence="10">
    <location>
        <begin position="284"/>
        <end position="305"/>
    </location>
</feature>
<feature type="transmembrane region" description="Helical" evidence="11">
    <location>
        <begin position="158"/>
        <end position="179"/>
    </location>
</feature>
<feature type="domain" description="VTT" evidence="12">
    <location>
        <begin position="99"/>
        <end position="214"/>
    </location>
</feature>
<feature type="transmembrane region" description="Helical" evidence="11">
    <location>
        <begin position="79"/>
        <end position="97"/>
    </location>
</feature>
<reference evidence="13 14" key="1">
    <citation type="submission" date="2016-10" db="EMBL/GenBank/DDBJ databases">
        <title>Genome sequence of the basidiomycete white-rot fungus Trametes pubescens.</title>
        <authorList>
            <person name="Makela M.R."/>
            <person name="Granchi Z."/>
            <person name="Peng M."/>
            <person name="De Vries R.P."/>
            <person name="Grigoriev I."/>
            <person name="Riley R."/>
            <person name="Hilden K."/>
        </authorList>
    </citation>
    <scope>NUCLEOTIDE SEQUENCE [LARGE SCALE GENOMIC DNA]</scope>
    <source>
        <strain evidence="13 14">FBCC735</strain>
    </source>
</reference>
<evidence type="ECO:0000256" key="3">
    <source>
        <dbReference type="ARBA" id="ARBA00008640"/>
    </source>
</evidence>
<gene>
    <name evidence="13" type="ORF">TRAPUB_13310</name>
</gene>
<comment type="similarity">
    <text evidence="3">Belongs to the TVP38/TMEM64 family.</text>
</comment>
<feature type="transmembrane region" description="Helical" evidence="11">
    <location>
        <begin position="191"/>
        <end position="213"/>
    </location>
</feature>
<feature type="transmembrane region" description="Helical" evidence="11">
    <location>
        <begin position="234"/>
        <end position="255"/>
    </location>
</feature>
<dbReference type="GO" id="GO:0000139">
    <property type="term" value="C:Golgi membrane"/>
    <property type="evidence" value="ECO:0007669"/>
    <property type="project" value="UniProtKB-SubCell"/>
</dbReference>
<keyword evidence="14" id="KW-1185">Reference proteome</keyword>
<feature type="transmembrane region" description="Helical" evidence="11">
    <location>
        <begin position="39"/>
        <end position="58"/>
    </location>
</feature>
<evidence type="ECO:0000256" key="6">
    <source>
        <dbReference type="ARBA" id="ARBA00022692"/>
    </source>
</evidence>
<dbReference type="Proteomes" id="UP000184267">
    <property type="component" value="Unassembled WGS sequence"/>
</dbReference>
<evidence type="ECO:0000256" key="7">
    <source>
        <dbReference type="ARBA" id="ARBA00022989"/>
    </source>
</evidence>
<evidence type="ECO:0000256" key="1">
    <source>
        <dbReference type="ARBA" id="ARBA00002978"/>
    </source>
</evidence>
<evidence type="ECO:0000256" key="2">
    <source>
        <dbReference type="ARBA" id="ARBA00004653"/>
    </source>
</evidence>
<dbReference type="InterPro" id="IPR051076">
    <property type="entry name" value="Golgi_membrane_TVP38/TMEM64"/>
</dbReference>
<dbReference type="OrthoDB" id="166803at2759"/>
<feature type="transmembrane region" description="Helical" evidence="11">
    <location>
        <begin position="117"/>
        <end position="137"/>
    </location>
</feature>
<evidence type="ECO:0000313" key="13">
    <source>
        <dbReference type="EMBL" id="OJT10205.1"/>
    </source>
</evidence>
<evidence type="ECO:0000259" key="12">
    <source>
        <dbReference type="Pfam" id="PF09335"/>
    </source>
</evidence>
<comment type="caution">
    <text evidence="13">The sequence shown here is derived from an EMBL/GenBank/DDBJ whole genome shotgun (WGS) entry which is preliminary data.</text>
</comment>
<keyword evidence="8" id="KW-0333">Golgi apparatus</keyword>
<keyword evidence="6 11" id="KW-0812">Transmembrane</keyword>
<evidence type="ECO:0000256" key="8">
    <source>
        <dbReference type="ARBA" id="ARBA00023034"/>
    </source>
</evidence>
<sequence length="305" mass="33805">MATSGDGAKQRLMLAAAQVKHLGRVAIQRYKKLNIYSKLFVWGTFFLYISLAVTVIYIGPDRIGQTLYNLAQKISHYRFGWLILFGLFFVVSFPPSVGHTTLVTLCGYAYGMKGFPIAAAGSLFGSAFTFVMLRLLFSRRLRAWSQSSEKWQALETVIASKGLPLIMLIRASPFPPWVYSNTLFASIHSVALWQFFMATFVVFPKIAIFVLVGSRLASLSDGEQRSHMDTTTKILNISISVGGVLITALASWVIYRAMRKEILHLQGVPPEIDELAAEAIEEAEEGAPLLGPHRASRDRYDGSSA</sequence>
<dbReference type="AlphaFoldDB" id="A0A1M2VRI9"/>
<dbReference type="EMBL" id="MNAD01000803">
    <property type="protein sequence ID" value="OJT10205.1"/>
    <property type="molecule type" value="Genomic_DNA"/>
</dbReference>
<organism evidence="13 14">
    <name type="scientific">Trametes pubescens</name>
    <name type="common">White-rot fungus</name>
    <dbReference type="NCBI Taxonomy" id="154538"/>
    <lineage>
        <taxon>Eukaryota</taxon>
        <taxon>Fungi</taxon>
        <taxon>Dikarya</taxon>
        <taxon>Basidiomycota</taxon>
        <taxon>Agaricomycotina</taxon>
        <taxon>Agaricomycetes</taxon>
        <taxon>Polyporales</taxon>
        <taxon>Polyporaceae</taxon>
        <taxon>Trametes</taxon>
    </lineage>
</organism>
<proteinExistence type="inferred from homology"/>
<evidence type="ECO:0000256" key="9">
    <source>
        <dbReference type="ARBA" id="ARBA00023136"/>
    </source>
</evidence>
<dbReference type="Pfam" id="PF09335">
    <property type="entry name" value="VTT_dom"/>
    <property type="match status" value="1"/>
</dbReference>
<comment type="subcellular location">
    <subcellularLocation>
        <location evidence="2">Golgi apparatus membrane</location>
        <topology evidence="2">Multi-pass membrane protein</topology>
    </subcellularLocation>
</comment>
<dbReference type="OMA" id="KWQALET"/>
<evidence type="ECO:0000256" key="4">
    <source>
        <dbReference type="ARBA" id="ARBA00013533"/>
    </source>
</evidence>
<evidence type="ECO:0000313" key="14">
    <source>
        <dbReference type="Proteomes" id="UP000184267"/>
    </source>
</evidence>